<dbReference type="RefSeq" id="WP_371838443.1">
    <property type="nucleotide sequence ID" value="NZ_JBGMEK010000013.1"/>
</dbReference>
<reference evidence="2 3" key="1">
    <citation type="submission" date="2024-08" db="EMBL/GenBank/DDBJ databases">
        <authorList>
            <person name="Ishaq N."/>
        </authorList>
    </citation>
    <scope>NUCLEOTIDE SEQUENCE [LARGE SCALE GENOMIC DNA]</scope>
    <source>
        <strain evidence="2 3">DSM 18651</strain>
    </source>
</reference>
<gene>
    <name evidence="2" type="ORF">ACCI49_08030</name>
</gene>
<dbReference type="PANTHER" id="PTHR11102">
    <property type="entry name" value="SEL-1-LIKE PROTEIN"/>
    <property type="match status" value="1"/>
</dbReference>
<dbReference type="Proteomes" id="UP001569428">
    <property type="component" value="Unassembled WGS sequence"/>
</dbReference>
<keyword evidence="1" id="KW-0812">Transmembrane</keyword>
<proteinExistence type="predicted"/>
<evidence type="ECO:0000313" key="3">
    <source>
        <dbReference type="Proteomes" id="UP001569428"/>
    </source>
</evidence>
<dbReference type="PANTHER" id="PTHR11102:SF160">
    <property type="entry name" value="ERAD-ASSOCIATED E3 UBIQUITIN-PROTEIN LIGASE COMPONENT HRD3"/>
    <property type="match status" value="1"/>
</dbReference>
<evidence type="ECO:0000256" key="1">
    <source>
        <dbReference type="SAM" id="Phobius"/>
    </source>
</evidence>
<keyword evidence="1" id="KW-0472">Membrane</keyword>
<dbReference type="SMART" id="SM00671">
    <property type="entry name" value="SEL1"/>
    <property type="match status" value="4"/>
</dbReference>
<comment type="caution">
    <text evidence="2">The sequence shown here is derived from an EMBL/GenBank/DDBJ whole genome shotgun (WGS) entry which is preliminary data.</text>
</comment>
<protein>
    <submittedName>
        <fullName evidence="2">Tetratricopeptide repeat protein</fullName>
    </submittedName>
</protein>
<evidence type="ECO:0000313" key="2">
    <source>
        <dbReference type="EMBL" id="MFA0810869.1"/>
    </source>
</evidence>
<sequence length="188" mass="21848">MDQESVLARAYNCYEKGQYEEAFAQYKNLAEQGNVDCQIFVAWMYQKGLGIEENQDEALKWYKQAAELGSEEGQFYLAKWHLKNRDNKAAFECFKRSSMNDYSPALYRLGWIYENGKGIGVDKNKALLYYERSADLGHVFALRNLGRMLKSGKYGYFKRLVGFLFIFKAFIIGIKVGFNDPESVRLRD</sequence>
<dbReference type="EMBL" id="JBGMEK010000013">
    <property type="protein sequence ID" value="MFA0810869.1"/>
    <property type="molecule type" value="Genomic_DNA"/>
</dbReference>
<name>A0ABV4NXY2_9GAMM</name>
<keyword evidence="3" id="KW-1185">Reference proteome</keyword>
<dbReference type="InterPro" id="IPR006597">
    <property type="entry name" value="Sel1-like"/>
</dbReference>
<dbReference type="InterPro" id="IPR050767">
    <property type="entry name" value="Sel1_AlgK"/>
</dbReference>
<dbReference type="Gene3D" id="1.25.40.10">
    <property type="entry name" value="Tetratricopeptide repeat domain"/>
    <property type="match status" value="1"/>
</dbReference>
<feature type="transmembrane region" description="Helical" evidence="1">
    <location>
        <begin position="156"/>
        <end position="178"/>
    </location>
</feature>
<keyword evidence="1" id="KW-1133">Transmembrane helix</keyword>
<dbReference type="SUPFAM" id="SSF81901">
    <property type="entry name" value="HCP-like"/>
    <property type="match status" value="1"/>
</dbReference>
<dbReference type="InterPro" id="IPR011990">
    <property type="entry name" value="TPR-like_helical_dom_sf"/>
</dbReference>
<organism evidence="2 3">
    <name type="scientific">Microbulbifer epialgicus</name>
    <dbReference type="NCBI Taxonomy" id="393907"/>
    <lineage>
        <taxon>Bacteria</taxon>
        <taxon>Pseudomonadati</taxon>
        <taxon>Pseudomonadota</taxon>
        <taxon>Gammaproteobacteria</taxon>
        <taxon>Cellvibrionales</taxon>
        <taxon>Microbulbiferaceae</taxon>
        <taxon>Microbulbifer</taxon>
    </lineage>
</organism>
<accession>A0ABV4NXY2</accession>
<dbReference type="Pfam" id="PF08238">
    <property type="entry name" value="Sel1"/>
    <property type="match status" value="3"/>
</dbReference>